<accession>E7C5J8</accession>
<proteinExistence type="predicted"/>
<dbReference type="EMBL" id="GU567995">
    <property type="protein sequence ID" value="ADI22722.1"/>
    <property type="molecule type" value="Genomic_DNA"/>
</dbReference>
<reference evidence="1" key="1">
    <citation type="submission" date="2010-01" db="EMBL/GenBank/DDBJ databases">
        <title>Genome fragments of uncultured bacteria from the North Pacific subtropical Gyre.</title>
        <authorList>
            <person name="Pham V.D."/>
            <person name="Delong E.F."/>
        </authorList>
    </citation>
    <scope>NUCLEOTIDE SEQUENCE</scope>
</reference>
<sequence>MLAMEAVSPRIDEVGAFQRKHADDALGEFVLPIAKDMVFHPTVFSELLFYW</sequence>
<name>E7C5J8_9BACT</name>
<protein>
    <submittedName>
        <fullName evidence="1">Uncharacterized protein</fullName>
    </submittedName>
</protein>
<evidence type="ECO:0000313" key="1">
    <source>
        <dbReference type="EMBL" id="ADI22722.1"/>
    </source>
</evidence>
<dbReference type="AlphaFoldDB" id="E7C5J8"/>
<organism evidence="1">
    <name type="scientific">uncultured verrucomicrobium HF0500_27H16</name>
    <dbReference type="NCBI Taxonomy" id="723600"/>
    <lineage>
        <taxon>Bacteria</taxon>
        <taxon>Pseudomonadati</taxon>
        <taxon>Verrucomicrobiota</taxon>
        <taxon>environmental samples</taxon>
    </lineage>
</organism>